<accession>X0XBR8</accession>
<reference evidence="1" key="1">
    <citation type="journal article" date="2014" name="Front. Microbiol.">
        <title>High frequency of phylogenetically diverse reductive dehalogenase-homologous genes in deep subseafloor sedimentary metagenomes.</title>
        <authorList>
            <person name="Kawai M."/>
            <person name="Futagami T."/>
            <person name="Toyoda A."/>
            <person name="Takaki Y."/>
            <person name="Nishi S."/>
            <person name="Hori S."/>
            <person name="Arai W."/>
            <person name="Tsubouchi T."/>
            <person name="Morono Y."/>
            <person name="Uchiyama I."/>
            <person name="Ito T."/>
            <person name="Fujiyama A."/>
            <person name="Inagaki F."/>
            <person name="Takami H."/>
        </authorList>
    </citation>
    <scope>NUCLEOTIDE SEQUENCE</scope>
    <source>
        <strain evidence="1">Expedition CK06-06</strain>
    </source>
</reference>
<sequence length="56" mass="6899">MKFKSKLIRLLENHVYYKRSDEDTADKIIELFGTEPQEVKFGKHKKDFWKKKTRLR</sequence>
<name>X0XBR8_9ZZZZ</name>
<dbReference type="EMBL" id="BARS01033131">
    <property type="protein sequence ID" value="GAG22401.1"/>
    <property type="molecule type" value="Genomic_DNA"/>
</dbReference>
<protein>
    <submittedName>
        <fullName evidence="1">Uncharacterized protein</fullName>
    </submittedName>
</protein>
<gene>
    <name evidence="1" type="ORF">S01H1_51342</name>
</gene>
<organism evidence="1">
    <name type="scientific">marine sediment metagenome</name>
    <dbReference type="NCBI Taxonomy" id="412755"/>
    <lineage>
        <taxon>unclassified sequences</taxon>
        <taxon>metagenomes</taxon>
        <taxon>ecological metagenomes</taxon>
    </lineage>
</organism>
<dbReference type="AlphaFoldDB" id="X0XBR8"/>
<evidence type="ECO:0000313" key="1">
    <source>
        <dbReference type="EMBL" id="GAG22401.1"/>
    </source>
</evidence>
<comment type="caution">
    <text evidence="1">The sequence shown here is derived from an EMBL/GenBank/DDBJ whole genome shotgun (WGS) entry which is preliminary data.</text>
</comment>
<proteinExistence type="predicted"/>